<dbReference type="InterPro" id="IPR019554">
    <property type="entry name" value="Soluble_ligand-bd"/>
</dbReference>
<dbReference type="InterPro" id="IPR041921">
    <property type="entry name" value="NuoE_N"/>
</dbReference>
<dbReference type="SUPFAM" id="SSF142019">
    <property type="entry name" value="Nqo1 FMN-binding domain-like"/>
    <property type="match status" value="1"/>
</dbReference>
<keyword evidence="4" id="KW-0408">Iron</keyword>
<dbReference type="FunFam" id="3.40.50.11540:FF:000001">
    <property type="entry name" value="NADH dehydrogenase [ubiquinone] flavoprotein 1, mitochondrial"/>
    <property type="match status" value="1"/>
</dbReference>
<evidence type="ECO:0000256" key="5">
    <source>
        <dbReference type="ARBA" id="ARBA00023014"/>
    </source>
</evidence>
<dbReference type="AlphaFoldDB" id="A0A6B1D4H4"/>
<dbReference type="Gene3D" id="1.10.10.1590">
    <property type="entry name" value="NADH-quinone oxidoreductase subunit E"/>
    <property type="match status" value="1"/>
</dbReference>
<dbReference type="SUPFAM" id="SSF142984">
    <property type="entry name" value="Nqo1 middle domain-like"/>
    <property type="match status" value="1"/>
</dbReference>
<dbReference type="Pfam" id="PF01512">
    <property type="entry name" value="Complex1_51K"/>
    <property type="match status" value="1"/>
</dbReference>
<evidence type="ECO:0000256" key="1">
    <source>
        <dbReference type="ARBA" id="ARBA00007523"/>
    </source>
</evidence>
<proteinExistence type="inferred from homology"/>
<evidence type="ECO:0000313" key="7">
    <source>
        <dbReference type="EMBL" id="MYC94478.1"/>
    </source>
</evidence>
<comment type="caution">
    <text evidence="7">The sequence shown here is derived from an EMBL/GenBank/DDBJ whole genome shotgun (WGS) entry which is preliminary data.</text>
</comment>
<dbReference type="PANTHER" id="PTHR43578">
    <property type="entry name" value="NADH-QUINONE OXIDOREDUCTASE SUBUNIT F"/>
    <property type="match status" value="1"/>
</dbReference>
<dbReference type="InterPro" id="IPR037207">
    <property type="entry name" value="Nuop51_4Fe4S-bd_sf"/>
</dbReference>
<dbReference type="Gene3D" id="1.20.1440.230">
    <property type="entry name" value="NADH-ubiquinone oxidoreductase 51kDa subunit, iron-sulphur binding domain"/>
    <property type="match status" value="1"/>
</dbReference>
<dbReference type="SMART" id="SM00928">
    <property type="entry name" value="NADH_4Fe-4S"/>
    <property type="match status" value="1"/>
</dbReference>
<dbReference type="InterPro" id="IPR001949">
    <property type="entry name" value="NADH-UbQ_OxRdtase_51kDa_CS"/>
</dbReference>
<keyword evidence="2" id="KW-0004">4Fe-4S</keyword>
<dbReference type="Gene3D" id="3.10.20.600">
    <property type="match status" value="1"/>
</dbReference>
<name>A0A6B1D4H4_9CHLR</name>
<dbReference type="InterPro" id="IPR019575">
    <property type="entry name" value="Nuop51_4Fe4S-bd"/>
</dbReference>
<keyword evidence="3" id="KW-0479">Metal-binding</keyword>
<comment type="similarity">
    <text evidence="1">Belongs to the complex I 51 kDa subunit family.</text>
</comment>
<evidence type="ECO:0000259" key="6">
    <source>
        <dbReference type="SMART" id="SM00928"/>
    </source>
</evidence>
<dbReference type="InterPro" id="IPR011538">
    <property type="entry name" value="Nuo51_FMN-bd"/>
</dbReference>
<dbReference type="GO" id="GO:0051539">
    <property type="term" value="F:4 iron, 4 sulfur cluster binding"/>
    <property type="evidence" value="ECO:0007669"/>
    <property type="project" value="UniProtKB-KW"/>
</dbReference>
<dbReference type="GO" id="GO:0010181">
    <property type="term" value="F:FMN binding"/>
    <property type="evidence" value="ECO:0007669"/>
    <property type="project" value="InterPro"/>
</dbReference>
<dbReference type="PROSITE" id="PS00645">
    <property type="entry name" value="COMPLEX1_51K_2"/>
    <property type="match status" value="1"/>
</dbReference>
<dbReference type="Pfam" id="PF10589">
    <property type="entry name" value="NADH_4Fe-4S"/>
    <property type="match status" value="1"/>
</dbReference>
<evidence type="ECO:0000256" key="2">
    <source>
        <dbReference type="ARBA" id="ARBA00022485"/>
    </source>
</evidence>
<protein>
    <recommendedName>
        <fullName evidence="6">NADH-ubiquinone oxidoreductase 51kDa subunit iron-sulphur binding domain-containing protein</fullName>
    </recommendedName>
</protein>
<dbReference type="SUPFAM" id="SSF140490">
    <property type="entry name" value="Nqo1C-terminal domain-like"/>
    <property type="match status" value="1"/>
</dbReference>
<dbReference type="SUPFAM" id="SSF52833">
    <property type="entry name" value="Thioredoxin-like"/>
    <property type="match status" value="1"/>
</dbReference>
<reference evidence="7" key="1">
    <citation type="submission" date="2019-09" db="EMBL/GenBank/DDBJ databases">
        <title>Characterisation of the sponge microbiome using genome-centric metagenomics.</title>
        <authorList>
            <person name="Engelberts J.P."/>
            <person name="Robbins S.J."/>
            <person name="De Goeij J.M."/>
            <person name="Aranda M."/>
            <person name="Bell S.C."/>
            <person name="Webster N.S."/>
        </authorList>
    </citation>
    <scope>NUCLEOTIDE SEQUENCE</scope>
    <source>
        <strain evidence="7">SB0661_bin_32</strain>
    </source>
</reference>
<dbReference type="EMBL" id="VXMH01000027">
    <property type="protein sequence ID" value="MYC94478.1"/>
    <property type="molecule type" value="Genomic_DNA"/>
</dbReference>
<dbReference type="Pfam" id="PF10531">
    <property type="entry name" value="SLBB"/>
    <property type="match status" value="1"/>
</dbReference>
<sequence length="554" mass="59632">MVAETDRSLIARYRDEPAPLLPVLHAFHDRDGFISPGAIEAIGKELRIPLADLYGTVTFYHHFARAEGGLQRPRVCTGPVCRQRGALEIVESLEGAEEMPCAGRCDDPVPLLIGHETFVVSAPLHTLQRRISSPLPVPNPGGREECVFAEIRTPARDSLDGYRRSGGYDALTQAVQRQSPTGVIDLLKESKLAGRGGAGFPTGMKWQFVREAPGEPKSIVCNADEGEPGCFKDRALMDHDPFAVIEGMTLAGYATGADRGFLYLRYEYPETNARLEDAISAAEEAGLLGDDILGSGFTFRLYLRRGAGAYICGEEGSLLNSLEGKHPFPRNRPPFPTTHGFENLPTAVNNVETLCAVPQILRRGAEWYQGLGLGDHAGTKVISLSGDVQRPGNYEVPFGLPLRTLLYDWAGGPLPGRSFQAATMAGLSGGFLANEALESVTLDEPSIRGAGSMLGAGGIIVFDDSRDIVDAARQAMAFFAHESCGKCFPCRIGTQRLLERLSGGGPGELDAWRREISDVGEVLELSACGLGVAAGFVSDSLLRNFPEQVAEFRG</sequence>
<dbReference type="GO" id="GO:0046872">
    <property type="term" value="F:metal ion binding"/>
    <property type="evidence" value="ECO:0007669"/>
    <property type="project" value="UniProtKB-KW"/>
</dbReference>
<dbReference type="Gene3D" id="3.40.50.11540">
    <property type="entry name" value="NADH-ubiquinone oxidoreductase 51kDa subunit"/>
    <property type="match status" value="1"/>
</dbReference>
<dbReference type="Gene3D" id="6.10.250.1450">
    <property type="match status" value="1"/>
</dbReference>
<evidence type="ECO:0000256" key="3">
    <source>
        <dbReference type="ARBA" id="ARBA00022723"/>
    </source>
</evidence>
<evidence type="ECO:0000256" key="4">
    <source>
        <dbReference type="ARBA" id="ARBA00023004"/>
    </source>
</evidence>
<gene>
    <name evidence="7" type="ORF">F4X14_05855</name>
</gene>
<accession>A0A6B1D4H4</accession>
<organism evidence="7">
    <name type="scientific">Caldilineaceae bacterium SB0661_bin_32</name>
    <dbReference type="NCBI Taxonomy" id="2605255"/>
    <lineage>
        <taxon>Bacteria</taxon>
        <taxon>Bacillati</taxon>
        <taxon>Chloroflexota</taxon>
        <taxon>Caldilineae</taxon>
        <taxon>Caldilineales</taxon>
        <taxon>Caldilineaceae</taxon>
    </lineage>
</organism>
<dbReference type="Pfam" id="PF01257">
    <property type="entry name" value="2Fe-2S_thioredx"/>
    <property type="match status" value="1"/>
</dbReference>
<dbReference type="InterPro" id="IPR037225">
    <property type="entry name" value="Nuo51_FMN-bd_sf"/>
</dbReference>
<dbReference type="PANTHER" id="PTHR43578:SF3">
    <property type="entry name" value="NADH-QUINONE OXIDOREDUCTASE SUBUNIT F"/>
    <property type="match status" value="1"/>
</dbReference>
<feature type="domain" description="NADH-ubiquinone oxidoreductase 51kDa subunit iron-sulphur binding" evidence="6">
    <location>
        <begin position="469"/>
        <end position="509"/>
    </location>
</feature>
<dbReference type="GO" id="GO:0008137">
    <property type="term" value="F:NADH dehydrogenase (ubiquinone) activity"/>
    <property type="evidence" value="ECO:0007669"/>
    <property type="project" value="InterPro"/>
</dbReference>
<dbReference type="InterPro" id="IPR036249">
    <property type="entry name" value="Thioredoxin-like_sf"/>
</dbReference>
<keyword evidence="5" id="KW-0411">Iron-sulfur</keyword>